<dbReference type="eggNOG" id="COG0654">
    <property type="taxonomic scope" value="Bacteria"/>
</dbReference>
<reference evidence="2 3" key="1">
    <citation type="submission" date="2017-01" db="EMBL/GenBank/DDBJ databases">
        <authorList>
            <person name="Mah S.A."/>
            <person name="Swanson W.J."/>
            <person name="Moy G.W."/>
            <person name="Vacquier V.D."/>
        </authorList>
    </citation>
    <scope>NUCLEOTIDE SEQUENCE [LARGE SCALE GENOMIC DNA]</scope>
    <source>
        <strain evidence="2 3">DSM 7027</strain>
    </source>
</reference>
<accession>A0A1N6SG50</accession>
<evidence type="ECO:0000313" key="2">
    <source>
        <dbReference type="EMBL" id="SIQ40135.1"/>
    </source>
</evidence>
<evidence type="ECO:0000313" key="3">
    <source>
        <dbReference type="Proteomes" id="UP000186895"/>
    </source>
</evidence>
<dbReference type="InterPro" id="IPR036188">
    <property type="entry name" value="FAD/NAD-bd_sf"/>
</dbReference>
<dbReference type="AlphaFoldDB" id="A0A1N6SG50"/>
<dbReference type="EMBL" id="FTMN01000004">
    <property type="protein sequence ID" value="SIQ40135.1"/>
    <property type="molecule type" value="Genomic_DNA"/>
</dbReference>
<dbReference type="Gene3D" id="3.30.9.40">
    <property type="match status" value="1"/>
</dbReference>
<name>A0A1N6SG50_9GAMM</name>
<dbReference type="InterPro" id="IPR041654">
    <property type="entry name" value="StyA_sbd"/>
</dbReference>
<dbReference type="RefSeq" id="WP_076462832.1">
    <property type="nucleotide sequence ID" value="NZ_FTMN01000004.1"/>
</dbReference>
<dbReference type="SUPFAM" id="SSF51905">
    <property type="entry name" value="FAD/NAD(P)-binding domain"/>
    <property type="match status" value="1"/>
</dbReference>
<evidence type="ECO:0000259" key="1">
    <source>
        <dbReference type="Pfam" id="PF17885"/>
    </source>
</evidence>
<organism evidence="2 3">
    <name type="scientific">Marinobacterium stanieri</name>
    <dbReference type="NCBI Taxonomy" id="49186"/>
    <lineage>
        <taxon>Bacteria</taxon>
        <taxon>Pseudomonadati</taxon>
        <taxon>Pseudomonadota</taxon>
        <taxon>Gammaproteobacteria</taxon>
        <taxon>Oceanospirillales</taxon>
        <taxon>Oceanospirillaceae</taxon>
        <taxon>Marinobacterium</taxon>
    </lineage>
</organism>
<dbReference type="Proteomes" id="UP000186895">
    <property type="component" value="Unassembled WGS sequence"/>
</dbReference>
<proteinExistence type="predicted"/>
<dbReference type="Gene3D" id="3.50.50.60">
    <property type="entry name" value="FAD/NAD(P)-binding domain"/>
    <property type="match status" value="2"/>
</dbReference>
<dbReference type="Pfam" id="PF17885">
    <property type="entry name" value="Smoa_sbd"/>
    <property type="match status" value="1"/>
</dbReference>
<dbReference type="STRING" id="49186.SAMN05421647_104253"/>
<sequence length="414" mass="45655">MTRKIAIVGAGQSGLQTGIGLLKAGYDVTILSNRTGEQIRAGKVMSSQCMFDQALQSERDLGLNFWEHECPPVEGIGVTVPNPEKVGEKLIDWAAPLDNKAQSVDQRVKMPVWMDEFERLGGELKICDVGIAELEELAASYELVLVAAGKGEIVRMFERDDERSRFDKPQRALALTYVHGMTPKEPYSRVAFNLIPGVGEYFVFPALTLSGPCEIMVFEGIPGGPMDCWGDVTTPQEHLQRSLEIINTYAPWEAERCKNVELTDEGGVLAGRFPPTVRKPVATLPSGRKVMGIADALVVNDPITGQGSNNGAKCSRIYLQEIIARGDQPFTEEWMQQTFETYWDYASQVVDWTNSMLLPPPAHILELLGAAQQSPSLAAQIANGFDNPPDYMPWWLDEAACQDLIKLHMQQGAA</sequence>
<gene>
    <name evidence="2" type="ORF">SAMN05421647_104253</name>
</gene>
<keyword evidence="3" id="KW-1185">Reference proteome</keyword>
<protein>
    <submittedName>
        <fullName evidence="2">Dehydrogenase (Flavoprotein)</fullName>
    </submittedName>
</protein>
<feature type="domain" description="Styrene monooxygenase StyA putative substrate binding" evidence="1">
    <location>
        <begin position="149"/>
        <end position="256"/>
    </location>
</feature>